<name>A0A3N4KNM6_9PEZI</name>
<feature type="domain" description="GPI inositol-deacylase winged helix" evidence="1">
    <location>
        <begin position="22"/>
        <end position="99"/>
    </location>
</feature>
<dbReference type="AlphaFoldDB" id="A0A3N4KNM6"/>
<dbReference type="OrthoDB" id="7464126at2759"/>
<gene>
    <name evidence="2" type="ORF">P167DRAFT_591261</name>
</gene>
<dbReference type="Gene3D" id="1.25.40.20">
    <property type="entry name" value="Ankyrin repeat-containing domain"/>
    <property type="match status" value="1"/>
</dbReference>
<dbReference type="PANTHER" id="PTHR10039:SF15">
    <property type="entry name" value="NACHT DOMAIN-CONTAINING PROTEIN"/>
    <property type="match status" value="1"/>
</dbReference>
<dbReference type="Pfam" id="PF12796">
    <property type="entry name" value="Ank_2"/>
    <property type="match status" value="1"/>
</dbReference>
<dbReference type="SMART" id="SM00248">
    <property type="entry name" value="ANK"/>
    <property type="match status" value="3"/>
</dbReference>
<dbReference type="InParanoid" id="A0A3N4KNM6"/>
<evidence type="ECO:0000313" key="2">
    <source>
        <dbReference type="EMBL" id="RPB10999.1"/>
    </source>
</evidence>
<reference evidence="2 3" key="1">
    <citation type="journal article" date="2018" name="Nat. Ecol. Evol.">
        <title>Pezizomycetes genomes reveal the molecular basis of ectomycorrhizal truffle lifestyle.</title>
        <authorList>
            <person name="Murat C."/>
            <person name="Payen T."/>
            <person name="Noel B."/>
            <person name="Kuo A."/>
            <person name="Morin E."/>
            <person name="Chen J."/>
            <person name="Kohler A."/>
            <person name="Krizsan K."/>
            <person name="Balestrini R."/>
            <person name="Da Silva C."/>
            <person name="Montanini B."/>
            <person name="Hainaut M."/>
            <person name="Levati E."/>
            <person name="Barry K.W."/>
            <person name="Belfiori B."/>
            <person name="Cichocki N."/>
            <person name="Clum A."/>
            <person name="Dockter R.B."/>
            <person name="Fauchery L."/>
            <person name="Guy J."/>
            <person name="Iotti M."/>
            <person name="Le Tacon F."/>
            <person name="Lindquist E.A."/>
            <person name="Lipzen A."/>
            <person name="Malagnac F."/>
            <person name="Mello A."/>
            <person name="Molinier V."/>
            <person name="Miyauchi S."/>
            <person name="Poulain J."/>
            <person name="Riccioni C."/>
            <person name="Rubini A."/>
            <person name="Sitrit Y."/>
            <person name="Splivallo R."/>
            <person name="Traeger S."/>
            <person name="Wang M."/>
            <person name="Zifcakova L."/>
            <person name="Wipf D."/>
            <person name="Zambonelli A."/>
            <person name="Paolocci F."/>
            <person name="Nowrousian M."/>
            <person name="Ottonello S."/>
            <person name="Baldrian P."/>
            <person name="Spatafora J.W."/>
            <person name="Henrissat B."/>
            <person name="Nagy L.G."/>
            <person name="Aury J.M."/>
            <person name="Wincker P."/>
            <person name="Grigoriev I.V."/>
            <person name="Bonfante P."/>
            <person name="Martin F.M."/>
        </authorList>
    </citation>
    <scope>NUCLEOTIDE SEQUENCE [LARGE SCALE GENOMIC DNA]</scope>
    <source>
        <strain evidence="2 3">CCBAS932</strain>
    </source>
</reference>
<dbReference type="InterPro" id="IPR054471">
    <property type="entry name" value="GPIID_WHD"/>
</dbReference>
<sequence length="330" mass="37568">MVEIPAGLDQTFNAILHRIDAQLERSRTRARKALMLIHGAQRPLSSKELIQALDMDSRGEVRAGGLTTDTILDECQNFVVLDRKLDVFRFAHLSVNDFVKELFFEGVAHANMAEICLESLLWQKWQVALVKYALRYWDVHIRSSNTNNREYSLKLIKLQKDLLQPGERLWSFVDSLASFNCRFVGYRQAFLDQEIDTPWDVACRYGLIDMYLHFLDLIRSSSTFKTDIERGLCFAAAFGHENISQRLLMMLNLDVNTDGGLPGGNKPLGYTTWYGHEAIFKMLLAKEEIDVNSKSSAGDTALILTAKEGHETIAKMLLERQDIDVNCKGD</sequence>
<evidence type="ECO:0000313" key="3">
    <source>
        <dbReference type="Proteomes" id="UP000277580"/>
    </source>
</evidence>
<dbReference type="Proteomes" id="UP000277580">
    <property type="component" value="Unassembled WGS sequence"/>
</dbReference>
<proteinExistence type="predicted"/>
<organism evidence="2 3">
    <name type="scientific">Morchella conica CCBAS932</name>
    <dbReference type="NCBI Taxonomy" id="1392247"/>
    <lineage>
        <taxon>Eukaryota</taxon>
        <taxon>Fungi</taxon>
        <taxon>Dikarya</taxon>
        <taxon>Ascomycota</taxon>
        <taxon>Pezizomycotina</taxon>
        <taxon>Pezizomycetes</taxon>
        <taxon>Pezizales</taxon>
        <taxon>Morchellaceae</taxon>
        <taxon>Morchella</taxon>
    </lineage>
</organism>
<dbReference type="InterPro" id="IPR036770">
    <property type="entry name" value="Ankyrin_rpt-contain_sf"/>
</dbReference>
<dbReference type="InterPro" id="IPR002110">
    <property type="entry name" value="Ankyrin_rpt"/>
</dbReference>
<keyword evidence="3" id="KW-1185">Reference proteome</keyword>
<dbReference type="STRING" id="1392247.A0A3N4KNM6"/>
<protein>
    <recommendedName>
        <fullName evidence="1">GPI inositol-deacylase winged helix domain-containing protein</fullName>
    </recommendedName>
</protein>
<dbReference type="Pfam" id="PF22939">
    <property type="entry name" value="WHD_GPIID"/>
    <property type="match status" value="1"/>
</dbReference>
<dbReference type="PANTHER" id="PTHR10039">
    <property type="entry name" value="AMELOGENIN"/>
    <property type="match status" value="1"/>
</dbReference>
<accession>A0A3N4KNM6</accession>
<evidence type="ECO:0000259" key="1">
    <source>
        <dbReference type="Pfam" id="PF22939"/>
    </source>
</evidence>
<dbReference type="SUPFAM" id="SSF48403">
    <property type="entry name" value="Ankyrin repeat"/>
    <property type="match status" value="1"/>
</dbReference>
<dbReference type="EMBL" id="ML119138">
    <property type="protein sequence ID" value="RPB10999.1"/>
    <property type="molecule type" value="Genomic_DNA"/>
</dbReference>